<feature type="compositionally biased region" description="Low complexity" evidence="1">
    <location>
        <begin position="218"/>
        <end position="245"/>
    </location>
</feature>
<reference evidence="2 3" key="1">
    <citation type="journal article" date="2019" name="Int. J. Syst. Evol. Microbiol.">
        <title>The Global Catalogue of Microorganisms (GCM) 10K type strain sequencing project: providing services to taxonomists for standard genome sequencing and annotation.</title>
        <authorList>
            <consortium name="The Broad Institute Genomics Platform"/>
            <consortium name="The Broad Institute Genome Sequencing Center for Infectious Disease"/>
            <person name="Wu L."/>
            <person name="Ma J."/>
        </authorList>
    </citation>
    <scope>NUCLEOTIDE SEQUENCE [LARGE SCALE GENOMIC DNA]</scope>
    <source>
        <strain evidence="2 3">JCM 14326</strain>
    </source>
</reference>
<accession>A0ABN2NH01</accession>
<keyword evidence="3" id="KW-1185">Reference proteome</keyword>
<evidence type="ECO:0000313" key="2">
    <source>
        <dbReference type="EMBL" id="GAA1868860.1"/>
    </source>
</evidence>
<name>A0ABN2NH01_9MICO</name>
<feature type="region of interest" description="Disordered" evidence="1">
    <location>
        <begin position="304"/>
        <end position="357"/>
    </location>
</feature>
<organism evidence="2 3">
    <name type="scientific">Myceligenerans crystallogenes</name>
    <dbReference type="NCBI Taxonomy" id="316335"/>
    <lineage>
        <taxon>Bacteria</taxon>
        <taxon>Bacillati</taxon>
        <taxon>Actinomycetota</taxon>
        <taxon>Actinomycetes</taxon>
        <taxon>Micrococcales</taxon>
        <taxon>Promicromonosporaceae</taxon>
        <taxon>Myceligenerans</taxon>
    </lineage>
</organism>
<gene>
    <name evidence="2" type="ORF">GCM10009751_29350</name>
</gene>
<dbReference type="RefSeq" id="WP_344104242.1">
    <property type="nucleotide sequence ID" value="NZ_BAAANL010000006.1"/>
</dbReference>
<protein>
    <submittedName>
        <fullName evidence="2">Uncharacterized protein</fullName>
    </submittedName>
</protein>
<sequence>MTVVPETATAPHAPRAPHADRHGHALAALRAVETRTGLTPDVVPDTALFSVAPGVAGLLPGGALVAGSTVVVAGSTTLLLALLAAPSRAGAWTVFVGHPEVGLAAAADAGCELSRTLCVPDPGPDAPAVVAALLDGMDLVVVGPRTALHDADRRRLTARARERGAVLIAAQERGAQGYDVREQGAQGYGVQERGAQGYDVRERGPQERGTQGYAPQERGTTPRTTTPWTTTPGRGTTPGRATTPPDAAWPGAQVTLTAGPGTWTGSDHGAGHLHHRTLDVRRTGRGTAARPSTFRCVLGCAPADRPVEQPANRQAVRPAGGTTDRPAGRAADHPVAGRPVARAAGSPAGPATRAEAG</sequence>
<feature type="region of interest" description="Disordered" evidence="1">
    <location>
        <begin position="182"/>
        <end position="248"/>
    </location>
</feature>
<proteinExistence type="predicted"/>
<dbReference type="Proteomes" id="UP001501094">
    <property type="component" value="Unassembled WGS sequence"/>
</dbReference>
<evidence type="ECO:0000313" key="3">
    <source>
        <dbReference type="Proteomes" id="UP001501094"/>
    </source>
</evidence>
<evidence type="ECO:0000256" key="1">
    <source>
        <dbReference type="SAM" id="MobiDB-lite"/>
    </source>
</evidence>
<comment type="caution">
    <text evidence="2">The sequence shown here is derived from an EMBL/GenBank/DDBJ whole genome shotgun (WGS) entry which is preliminary data.</text>
</comment>
<feature type="region of interest" description="Disordered" evidence="1">
    <location>
        <begin position="1"/>
        <end position="21"/>
    </location>
</feature>
<feature type="compositionally biased region" description="Low complexity" evidence="1">
    <location>
        <begin position="1"/>
        <end position="13"/>
    </location>
</feature>
<dbReference type="EMBL" id="BAAANL010000006">
    <property type="protein sequence ID" value="GAA1868860.1"/>
    <property type="molecule type" value="Genomic_DNA"/>
</dbReference>